<gene>
    <name evidence="2" type="ORF">N0V87_005954</name>
</gene>
<evidence type="ECO:0000313" key="2">
    <source>
        <dbReference type="EMBL" id="KAJ4335696.1"/>
    </source>
</evidence>
<dbReference type="Proteomes" id="UP001140562">
    <property type="component" value="Unassembled WGS sequence"/>
</dbReference>
<proteinExistence type="predicted"/>
<evidence type="ECO:0000256" key="1">
    <source>
        <dbReference type="SAM" id="MobiDB-lite"/>
    </source>
</evidence>
<feature type="region of interest" description="Disordered" evidence="1">
    <location>
        <begin position="36"/>
        <end position="55"/>
    </location>
</feature>
<dbReference type="AlphaFoldDB" id="A0A9W8WXL8"/>
<keyword evidence="3" id="KW-1185">Reference proteome</keyword>
<accession>A0A9W8WXL8</accession>
<protein>
    <submittedName>
        <fullName evidence="2">Uncharacterized protein</fullName>
    </submittedName>
</protein>
<feature type="compositionally biased region" description="Acidic residues" evidence="1">
    <location>
        <begin position="307"/>
        <end position="325"/>
    </location>
</feature>
<sequence>MAPSFKMDPEWAQHHTDSTFRNCTEFTLELAPAAFPSLPIDQPRPDPPRSPTPPVWWRHSPDSDDWTTHKNAPCVSKAQKLQTGNEIGLIFAPSLLRDPNEIQTVNNVSWKTIEFWYALPPVDLRKARRAIQGEHDRLYAEGTLQQRAFRPKMDSMREFTTLENLIAQRKTLETKLQLLKYKTAKLLNPKKPSIVLPALSDICLHLEEQRLRSINMELALEVNELLEQAKSKQHLSTIPSHSDNMPLKGVFASYSADCTGLAAVGDQGPVRSIPVDPRSKSKASSRHTREPAPAKTSSDWPVPEDMAAFEDSDATDWDTPDDNPSGEDSPERRLPEQNLLQQNSPELRERPENLSTLLQYHKSASAKPRLGLLRNLGRRGRRLNSLGLLRKTNLCPETLKSPHL</sequence>
<dbReference type="OrthoDB" id="3598281at2759"/>
<name>A0A9W8WXL8_9PLEO</name>
<comment type="caution">
    <text evidence="2">The sequence shown here is derived from an EMBL/GenBank/DDBJ whole genome shotgun (WGS) entry which is preliminary data.</text>
</comment>
<evidence type="ECO:0000313" key="3">
    <source>
        <dbReference type="Proteomes" id="UP001140562"/>
    </source>
</evidence>
<organism evidence="2 3">
    <name type="scientific">Didymella glomerata</name>
    <dbReference type="NCBI Taxonomy" id="749621"/>
    <lineage>
        <taxon>Eukaryota</taxon>
        <taxon>Fungi</taxon>
        <taxon>Dikarya</taxon>
        <taxon>Ascomycota</taxon>
        <taxon>Pezizomycotina</taxon>
        <taxon>Dothideomycetes</taxon>
        <taxon>Pleosporomycetidae</taxon>
        <taxon>Pleosporales</taxon>
        <taxon>Pleosporineae</taxon>
        <taxon>Didymellaceae</taxon>
        <taxon>Didymella</taxon>
    </lineage>
</organism>
<feature type="region of interest" description="Disordered" evidence="1">
    <location>
        <begin position="263"/>
        <end position="348"/>
    </location>
</feature>
<dbReference type="EMBL" id="JAPEUV010000058">
    <property type="protein sequence ID" value="KAJ4335696.1"/>
    <property type="molecule type" value="Genomic_DNA"/>
</dbReference>
<reference evidence="2" key="1">
    <citation type="submission" date="2022-10" db="EMBL/GenBank/DDBJ databases">
        <title>Tapping the CABI collections for fungal endophytes: first genome assemblies for Collariella, Neodidymelliopsis, Ascochyta clinopodiicola, Didymella pomorum, Didymosphaeria variabile, Neocosmospora piperis and Neocucurbitaria cava.</title>
        <authorList>
            <person name="Hill R."/>
        </authorList>
    </citation>
    <scope>NUCLEOTIDE SEQUENCE</scope>
    <source>
        <strain evidence="2">IMI 360193</strain>
    </source>
</reference>